<keyword evidence="5" id="KW-0119">Carbohydrate metabolism</keyword>
<evidence type="ECO:0000256" key="8">
    <source>
        <dbReference type="ARBA" id="ARBA00023326"/>
    </source>
</evidence>
<keyword evidence="8" id="KW-0624">Polysaccharide degradation</keyword>
<dbReference type="EMBL" id="KK207816">
    <property type="protein sequence ID" value="EZF53476.1"/>
    <property type="molecule type" value="Genomic_DNA"/>
</dbReference>
<comment type="catalytic activity">
    <reaction evidence="1">
        <text>Hydrolysis of (1-&gt;3)-beta-D-glucosidic linkages in (1-&gt;3)-beta-D-glucans.</text>
        <dbReference type="EC" id="3.2.1.39"/>
    </reaction>
</comment>
<dbReference type="GO" id="GO:0042973">
    <property type="term" value="F:glucan endo-1,3-beta-D-glucosidase activity"/>
    <property type="evidence" value="ECO:0007669"/>
    <property type="project" value="UniProtKB-EC"/>
</dbReference>
<dbReference type="GO" id="GO:0009986">
    <property type="term" value="C:cell surface"/>
    <property type="evidence" value="ECO:0007669"/>
    <property type="project" value="TreeGrafter"/>
</dbReference>
<dbReference type="PROSITE" id="PS52008">
    <property type="entry name" value="GH81"/>
    <property type="match status" value="1"/>
</dbReference>
<dbReference type="HOGENOM" id="CLU_005482_2_0_1"/>
<evidence type="ECO:0000256" key="3">
    <source>
        <dbReference type="ARBA" id="ARBA00012780"/>
    </source>
</evidence>
<dbReference type="GO" id="GO:0071555">
    <property type="term" value="P:cell wall organization"/>
    <property type="evidence" value="ECO:0007669"/>
    <property type="project" value="UniProtKB-KW"/>
</dbReference>
<evidence type="ECO:0000256" key="2">
    <source>
        <dbReference type="ARBA" id="ARBA00010730"/>
    </source>
</evidence>
<dbReference type="Gene3D" id="1.20.5.420">
    <property type="entry name" value="Immunoglobulin FC, subunit C"/>
    <property type="match status" value="1"/>
</dbReference>
<gene>
    <name evidence="13" type="ORF">H103_03570</name>
</gene>
<dbReference type="Proteomes" id="UP000023758">
    <property type="component" value="Unassembled WGS sequence"/>
</dbReference>
<keyword evidence="7" id="KW-0961">Cell wall biogenesis/degradation</keyword>
<dbReference type="GO" id="GO:0052861">
    <property type="term" value="F:endo-1,3(4)-beta-glucanase activity"/>
    <property type="evidence" value="ECO:0007669"/>
    <property type="project" value="InterPro"/>
</dbReference>
<dbReference type="PANTHER" id="PTHR31983">
    <property type="entry name" value="ENDO-1,3(4)-BETA-GLUCANASE 1"/>
    <property type="match status" value="1"/>
</dbReference>
<dbReference type="PANTHER" id="PTHR31983:SF0">
    <property type="entry name" value="GLUCAN ENDO-1,3-BETA-D-GLUCOSIDASE 2"/>
    <property type="match status" value="1"/>
</dbReference>
<reference evidence="13" key="1">
    <citation type="submission" date="2014-02" db="EMBL/GenBank/DDBJ databases">
        <title>The Genome Sequence of Trichophyton rubrum (morphotype fischeri) CBS 288.86.</title>
        <authorList>
            <consortium name="The Broad Institute Genomics Platform"/>
            <person name="Cuomo C.A."/>
            <person name="White T.C."/>
            <person name="Graser Y."/>
            <person name="Martinez-Rossi N."/>
            <person name="Heitman J."/>
            <person name="Young S.K."/>
            <person name="Zeng Q."/>
            <person name="Gargeya S."/>
            <person name="Abouelleil A."/>
            <person name="Alvarado L."/>
            <person name="Chapman S.B."/>
            <person name="Gainer-Dewar J."/>
            <person name="Goldberg J."/>
            <person name="Griggs A."/>
            <person name="Gujja S."/>
            <person name="Hansen M."/>
            <person name="Howarth C."/>
            <person name="Imamovic A."/>
            <person name="Larimer J."/>
            <person name="Martinez D."/>
            <person name="Murphy C."/>
            <person name="Pearson M.D."/>
            <person name="Persinoti G."/>
            <person name="Poon T."/>
            <person name="Priest M."/>
            <person name="Roberts A.D."/>
            <person name="Saif S."/>
            <person name="Shea T.D."/>
            <person name="Sykes S.N."/>
            <person name="Wortman J."/>
            <person name="Nusbaum C."/>
            <person name="Birren B."/>
        </authorList>
    </citation>
    <scope>NUCLEOTIDE SEQUENCE [LARGE SCALE GENOMIC DNA]</scope>
    <source>
        <strain evidence="13">CBS 288.86</strain>
    </source>
</reference>
<proteinExistence type="inferred from homology"/>
<feature type="signal peptide" evidence="10">
    <location>
        <begin position="1"/>
        <end position="23"/>
    </location>
</feature>
<evidence type="ECO:0000259" key="12">
    <source>
        <dbReference type="Pfam" id="PF17652"/>
    </source>
</evidence>
<dbReference type="Pfam" id="PF17652">
    <property type="entry name" value="Glyco_hydro81C"/>
    <property type="match status" value="1"/>
</dbReference>
<evidence type="ECO:0000259" key="11">
    <source>
        <dbReference type="Pfam" id="PF03639"/>
    </source>
</evidence>
<feature type="domain" description="Glycosyl hydrolase family 81 C-terminal" evidence="12">
    <location>
        <begin position="544"/>
        <end position="896"/>
    </location>
</feature>
<evidence type="ECO:0000256" key="7">
    <source>
        <dbReference type="ARBA" id="ARBA00023316"/>
    </source>
</evidence>
<accession>A0A022W5M4</accession>
<evidence type="ECO:0000313" key="13">
    <source>
        <dbReference type="EMBL" id="EZF53476.1"/>
    </source>
</evidence>
<evidence type="ECO:0000256" key="9">
    <source>
        <dbReference type="SAM" id="MobiDB-lite"/>
    </source>
</evidence>
<comment type="similarity">
    <text evidence="2">Belongs to the glycosyl hydrolase 81 family.</text>
</comment>
<evidence type="ECO:0000256" key="10">
    <source>
        <dbReference type="SAM" id="SignalP"/>
    </source>
</evidence>
<evidence type="ECO:0000256" key="6">
    <source>
        <dbReference type="ARBA" id="ARBA00023295"/>
    </source>
</evidence>
<dbReference type="GO" id="GO:0000272">
    <property type="term" value="P:polysaccharide catabolic process"/>
    <property type="evidence" value="ECO:0007669"/>
    <property type="project" value="UniProtKB-KW"/>
</dbReference>
<dbReference type="Gene3D" id="2.70.98.30">
    <property type="entry name" value="Golgi alpha-mannosidase II, domain 4"/>
    <property type="match status" value="1"/>
</dbReference>
<dbReference type="OrthoDB" id="4473401at2759"/>
<sequence>MKPYTTLPGVAVLVSLLTQSAHAAPFPSRADVVCTREQESAAKPQPIVYKHERGLNNEIQYSPPDPQGQPTIIPFPTDISYLTFHARPGAIHPPYPHLDISDASLKAEDSTCWYRNKPCEGVPHIPVVKGFDSIEKGSPAPQRLPPAPTKVTAGYQFANGTSTSSPGSTATSTVSGIPSQSSAPPATMAGQDIFQPIAKDPIPANIKSRDDHPVKANHIENPTGPISTNKFYANFFLGNQTSTTFTHPYTMIWAKGDKNASSFGMAISHVEPSQRATGEPNNKLPGNPIRYYINPVGIKSLVLSASELKESTTMSVAKPQAFSAQVILRPKGGASETITFPLVQGMGFITAIYNNLQPAIQSAVLFRKVEPAGSPQGGIFKYKITLEDGKNWLLYVTPENGADPKLKLENNKLISGPTGFKGVIQVAKNPSAEEGEGIYDKSAGSYATNIKISGSVGADGTGTYKFSFEKAGKDAPLVMYALPHHVESFDDATKNSKKNMKLSTTTKGMATACVGDSWTMVEGNLPLSMDFAPWKPGSSSQATLSEGAKNAIKAVAGNELSQDMEPQTNLNSMYFSGKGLNKFAGAIYTVQELVGDKAAASGPLNGLKESFKRFVENKQQIPLVYDNVWKGVVSSGTYEKGDTGLDFGNTLYNDHHFHYGYFILTAAIIGKLDPAWLDANKAYVNMLVRDSGNSVDNDEHFPFSRAFDWYHGHSWAKGLFESADGKDQESTSEDTMYAYAIKMWGKTSGDKSMEARGNLMLGILARTLNNYFLMRNDNVNQPKNFIGNKVTGILFENKIDHTTYFGTNLEYIQGIHMLPLLPNSAYTRSAKFVKEEWDAMFASGAAAPAEKVTGGWKGVLYANLAIIDPEASWKYFAQPSLDLSSIDGGASRIWYLAYAAGLGGGPK</sequence>
<feature type="region of interest" description="Disordered" evidence="9">
    <location>
        <begin position="159"/>
        <end position="188"/>
    </location>
</feature>
<feature type="chain" id="PRO_5001508212" description="glucan endo-1,3-beta-D-glucosidase" evidence="10">
    <location>
        <begin position="24"/>
        <end position="907"/>
    </location>
</feature>
<keyword evidence="6" id="KW-0326">Glycosidase</keyword>
<feature type="domain" description="Glycosyl hydrolase family 81 N-terminal" evidence="11">
    <location>
        <begin position="212"/>
        <end position="536"/>
    </location>
</feature>
<evidence type="ECO:0000256" key="5">
    <source>
        <dbReference type="ARBA" id="ARBA00023277"/>
    </source>
</evidence>
<dbReference type="AlphaFoldDB" id="A0A022W5M4"/>
<dbReference type="InterPro" id="IPR040720">
    <property type="entry name" value="GH81_C"/>
</dbReference>
<evidence type="ECO:0000256" key="4">
    <source>
        <dbReference type="ARBA" id="ARBA00022801"/>
    </source>
</evidence>
<name>A0A022W5M4_TRIRU</name>
<dbReference type="InterPro" id="IPR005200">
    <property type="entry name" value="Endo-beta-glucanase"/>
</dbReference>
<keyword evidence="4" id="KW-0378">Hydrolase</keyword>
<dbReference type="InterPro" id="IPR040451">
    <property type="entry name" value="GH81_N"/>
</dbReference>
<organism evidence="13">
    <name type="scientific">Trichophyton rubrum CBS 288.86</name>
    <dbReference type="NCBI Taxonomy" id="1215330"/>
    <lineage>
        <taxon>Eukaryota</taxon>
        <taxon>Fungi</taxon>
        <taxon>Dikarya</taxon>
        <taxon>Ascomycota</taxon>
        <taxon>Pezizomycotina</taxon>
        <taxon>Eurotiomycetes</taxon>
        <taxon>Eurotiomycetidae</taxon>
        <taxon>Onygenales</taxon>
        <taxon>Arthrodermataceae</taxon>
        <taxon>Trichophyton</taxon>
    </lineage>
</organism>
<dbReference type="Pfam" id="PF03639">
    <property type="entry name" value="Glyco_hydro_81"/>
    <property type="match status" value="1"/>
</dbReference>
<protein>
    <recommendedName>
        <fullName evidence="3">glucan endo-1,3-beta-D-glucosidase</fullName>
        <ecNumber evidence="3">3.2.1.39</ecNumber>
    </recommendedName>
</protein>
<dbReference type="Gene3D" id="1.10.287.1170">
    <property type="entry name" value="glycoside hydrolase family 81 endo-[beta] glucanase"/>
    <property type="match status" value="1"/>
</dbReference>
<keyword evidence="10" id="KW-0732">Signal</keyword>
<dbReference type="EC" id="3.2.1.39" evidence="3"/>
<feature type="compositionally biased region" description="Low complexity" evidence="9">
    <location>
        <begin position="160"/>
        <end position="176"/>
    </location>
</feature>
<evidence type="ECO:0000256" key="1">
    <source>
        <dbReference type="ARBA" id="ARBA00000382"/>
    </source>
</evidence>
<dbReference type="FunFam" id="2.70.98.30:FF:000006">
    <property type="entry name" value="Endo-1,3-beta-glucanase Engl1"/>
    <property type="match status" value="1"/>
</dbReference>